<keyword evidence="2" id="KW-1185">Reference proteome</keyword>
<dbReference type="Proteomes" id="UP001281447">
    <property type="component" value="Unassembled WGS sequence"/>
</dbReference>
<dbReference type="EMBL" id="JAWDIP010000003">
    <property type="protein sequence ID" value="MDY0394081.1"/>
    <property type="molecule type" value="Genomic_DNA"/>
</dbReference>
<evidence type="ECO:0000313" key="2">
    <source>
        <dbReference type="Proteomes" id="UP001281447"/>
    </source>
</evidence>
<dbReference type="InterPro" id="IPR032586">
    <property type="entry name" value="UxaE"/>
</dbReference>
<gene>
    <name evidence="1" type="ORF">RWE15_05800</name>
</gene>
<reference evidence="1 2" key="1">
    <citation type="submission" date="2023-10" db="EMBL/GenBank/DDBJ databases">
        <title>Virgibacillus halophilus 5B73C genome.</title>
        <authorList>
            <person name="Miliotis G."/>
            <person name="Sengupta P."/>
            <person name="Hameed A."/>
            <person name="Chuvochina M."/>
            <person name="Mcdonagh F."/>
            <person name="Simpson A.C."/>
            <person name="Singh N.K."/>
            <person name="Rekha P.D."/>
            <person name="Raman K."/>
            <person name="Hugenholtz P."/>
            <person name="Venkateswaran K."/>
        </authorList>
    </citation>
    <scope>NUCLEOTIDE SEQUENCE [LARGE SCALE GENOMIC DNA]</scope>
    <source>
        <strain evidence="1 2">5B73C</strain>
    </source>
</reference>
<proteinExistence type="predicted"/>
<sequence>MLLWQALRQGFAANFKKGIDYIGDLEQFEKELCEHAQIAAYFGYKLSIHSGSDKFSVFPIIAKYTNGVLHVKTAGTNWLEAVRVVAQANPELYRRMHAYALEHVDEALKYYHITPDFEAIKPLDCAADSELTEYMDDDNARQLIHVTYGLLLTAKDVDGRFLFKDEFFQTLDDEEDTYRAALVSHIGRHVDMLDL</sequence>
<organism evidence="1 2">
    <name type="scientific">Tigheibacillus halophilus</name>
    <dbReference type="NCBI Taxonomy" id="361280"/>
    <lineage>
        <taxon>Bacteria</taxon>
        <taxon>Bacillati</taxon>
        <taxon>Bacillota</taxon>
        <taxon>Bacilli</taxon>
        <taxon>Bacillales</taxon>
        <taxon>Bacillaceae</taxon>
        <taxon>Tigheibacillus</taxon>
    </lineage>
</organism>
<evidence type="ECO:0000313" key="1">
    <source>
        <dbReference type="EMBL" id="MDY0394081.1"/>
    </source>
</evidence>
<accession>A0ABU5C453</accession>
<name>A0ABU5C453_9BACI</name>
<dbReference type="Pfam" id="PF16257">
    <property type="entry name" value="UxaE"/>
    <property type="match status" value="1"/>
</dbReference>
<comment type="caution">
    <text evidence="1">The sequence shown here is derived from an EMBL/GenBank/DDBJ whole genome shotgun (WGS) entry which is preliminary data.</text>
</comment>
<protein>
    <submittedName>
        <fullName evidence="1">Tagaturonate epimerase family protein</fullName>
    </submittedName>
</protein>